<dbReference type="SUPFAM" id="SSF52833">
    <property type="entry name" value="Thioredoxin-like"/>
    <property type="match status" value="1"/>
</dbReference>
<dbReference type="CDD" id="cd02947">
    <property type="entry name" value="TRX_family"/>
    <property type="match status" value="1"/>
</dbReference>
<organism evidence="4">
    <name type="scientific">Amblyomma maculatum</name>
    <name type="common">Gulf Coast tick</name>
    <dbReference type="NCBI Taxonomy" id="34609"/>
    <lineage>
        <taxon>Eukaryota</taxon>
        <taxon>Metazoa</taxon>
        <taxon>Ecdysozoa</taxon>
        <taxon>Arthropoda</taxon>
        <taxon>Chelicerata</taxon>
        <taxon>Arachnida</taxon>
        <taxon>Acari</taxon>
        <taxon>Parasitiformes</taxon>
        <taxon>Ixodida</taxon>
        <taxon>Ixodoidea</taxon>
        <taxon>Ixodidae</taxon>
        <taxon>Amblyomminae</taxon>
        <taxon>Amblyomma</taxon>
    </lineage>
</organism>
<dbReference type="InterPro" id="IPR005746">
    <property type="entry name" value="Thioredoxin"/>
</dbReference>
<sequence length="165" mass="19359">QNNEIVDYKAKQIYLLYSTPPLFGCLVSFFFFAFLDGPPPSWKISFCRFFCCFSRICFFSFFEIVENTEDFDAKLEEAGDKLVVVDFFATWCGPCKMIEPFLKQQSEIYKEVVFLKVDVDENEEVASRYDISCMPTFLFIQKKEKVDEISGANQDMIKQMLEKHK</sequence>
<feature type="domain" description="Thioredoxin" evidence="3">
    <location>
        <begin position="21"/>
        <end position="165"/>
    </location>
</feature>
<keyword evidence="2" id="KW-0472">Membrane</keyword>
<dbReference type="NCBIfam" id="TIGR01068">
    <property type="entry name" value="thioredoxin"/>
    <property type="match status" value="1"/>
</dbReference>
<dbReference type="AlphaFoldDB" id="G3MHM3"/>
<evidence type="ECO:0000259" key="3">
    <source>
        <dbReference type="PROSITE" id="PS51352"/>
    </source>
</evidence>
<reference evidence="4" key="1">
    <citation type="journal article" date="2011" name="PLoS ONE">
        <title>A deep insight into the sialotranscriptome of the gulf coast tick, Amblyomma maculatum.</title>
        <authorList>
            <person name="Karim S."/>
            <person name="Singh P."/>
            <person name="Ribeiro J.M."/>
        </authorList>
    </citation>
    <scope>NUCLEOTIDE SEQUENCE</scope>
    <source>
        <tissue evidence="4">Salivary gland</tissue>
    </source>
</reference>
<name>G3MHM3_AMBMU</name>
<dbReference type="Pfam" id="PF00085">
    <property type="entry name" value="Thioredoxin"/>
    <property type="match status" value="1"/>
</dbReference>
<dbReference type="PRINTS" id="PR00421">
    <property type="entry name" value="THIOREDOXIN"/>
</dbReference>
<evidence type="ECO:0000313" key="4">
    <source>
        <dbReference type="EMBL" id="AEO32991.1"/>
    </source>
</evidence>
<protein>
    <recommendedName>
        <fullName evidence="3">Thioredoxin domain-containing protein</fullName>
    </recommendedName>
</protein>
<feature type="transmembrane region" description="Helical" evidence="2">
    <location>
        <begin position="12"/>
        <end position="34"/>
    </location>
</feature>
<dbReference type="InterPro" id="IPR013766">
    <property type="entry name" value="Thioredoxin_domain"/>
</dbReference>
<dbReference type="GO" id="GO:0015035">
    <property type="term" value="F:protein-disulfide reductase activity"/>
    <property type="evidence" value="ECO:0007669"/>
    <property type="project" value="InterPro"/>
</dbReference>
<dbReference type="PROSITE" id="PS51352">
    <property type="entry name" value="THIOREDOXIN_2"/>
    <property type="match status" value="1"/>
</dbReference>
<dbReference type="EMBL" id="JO841374">
    <property type="protein sequence ID" value="AEO32991.1"/>
    <property type="molecule type" value="mRNA"/>
</dbReference>
<dbReference type="FunFam" id="3.40.30.10:FF:000245">
    <property type="entry name" value="Thioredoxin"/>
    <property type="match status" value="1"/>
</dbReference>
<evidence type="ECO:0000256" key="2">
    <source>
        <dbReference type="SAM" id="Phobius"/>
    </source>
</evidence>
<keyword evidence="1" id="KW-1015">Disulfide bond</keyword>
<feature type="non-terminal residue" evidence="4">
    <location>
        <position position="1"/>
    </location>
</feature>
<dbReference type="PANTHER" id="PTHR46115">
    <property type="entry name" value="THIOREDOXIN-LIKE PROTEIN 1"/>
    <property type="match status" value="1"/>
</dbReference>
<evidence type="ECO:0000256" key="1">
    <source>
        <dbReference type="ARBA" id="ARBA00023157"/>
    </source>
</evidence>
<proteinExistence type="evidence at transcript level"/>
<dbReference type="InterPro" id="IPR036249">
    <property type="entry name" value="Thioredoxin-like_sf"/>
</dbReference>
<keyword evidence="2" id="KW-0812">Transmembrane</keyword>
<dbReference type="InterPro" id="IPR017937">
    <property type="entry name" value="Thioredoxin_CS"/>
</dbReference>
<dbReference type="Gene3D" id="3.40.30.10">
    <property type="entry name" value="Glutaredoxin"/>
    <property type="match status" value="1"/>
</dbReference>
<keyword evidence="2" id="KW-1133">Transmembrane helix</keyword>
<dbReference type="PROSITE" id="PS00194">
    <property type="entry name" value="THIOREDOXIN_1"/>
    <property type="match status" value="1"/>
</dbReference>
<accession>G3MHM3</accession>